<sequence>MSQNKNSKEQDSNLPDEISEKEEDKHQAEGQEENKPENVENEGEGEHLRVVSRAASSVSNEGGDTGAPALPRTVFGHTRIGSSGNVSNSESMDPIGEHSAKDPPLSIPLTDNEPGPSFNFCKDQNLPSLVKIKNEPKKDSSSAQNASPKNQLSQPSQDIQLKGIKNYSDDKEDQNKKVAMQATKKQEASSDNQESSNDAHNSEESKDNKSQGSHKKIEESKSNKSNEGQSKNSAEAGSEKYNQQKIIAGPNHDENCGDINLFSDDKPDTNSINSFNPLANSFGNSISDAREEPNSFNLLGNLYSMPPERINVNPDLYDPNASLARSDLGKEFEGNLNRKLRKISYTPENEPSDSNKQTPRKRRKLREESCSDSKDPKKDPKNDSKKE</sequence>
<feature type="compositionally biased region" description="Basic and acidic residues" evidence="1">
    <location>
        <begin position="1"/>
        <end position="11"/>
    </location>
</feature>
<evidence type="ECO:0000313" key="3">
    <source>
        <dbReference type="Proteomes" id="UP001295684"/>
    </source>
</evidence>
<organism evidence="2 3">
    <name type="scientific">Euplotes crassus</name>
    <dbReference type="NCBI Taxonomy" id="5936"/>
    <lineage>
        <taxon>Eukaryota</taxon>
        <taxon>Sar</taxon>
        <taxon>Alveolata</taxon>
        <taxon>Ciliophora</taxon>
        <taxon>Intramacronucleata</taxon>
        <taxon>Spirotrichea</taxon>
        <taxon>Hypotrichia</taxon>
        <taxon>Euplotida</taxon>
        <taxon>Euplotidae</taxon>
        <taxon>Moneuplotes</taxon>
    </lineage>
</organism>
<feature type="compositionally biased region" description="Basic and acidic residues" evidence="1">
    <location>
        <begin position="365"/>
        <end position="387"/>
    </location>
</feature>
<feature type="compositionally biased region" description="Basic and acidic residues" evidence="1">
    <location>
        <begin position="200"/>
        <end position="224"/>
    </location>
</feature>
<protein>
    <submittedName>
        <fullName evidence="2">Uncharacterized protein</fullName>
    </submittedName>
</protein>
<feature type="compositionally biased region" description="Polar residues" evidence="1">
    <location>
        <begin position="189"/>
        <end position="199"/>
    </location>
</feature>
<reference evidence="2" key="1">
    <citation type="submission" date="2023-07" db="EMBL/GenBank/DDBJ databases">
        <authorList>
            <consortium name="AG Swart"/>
            <person name="Singh M."/>
            <person name="Singh A."/>
            <person name="Seah K."/>
            <person name="Emmerich C."/>
        </authorList>
    </citation>
    <scope>NUCLEOTIDE SEQUENCE</scope>
    <source>
        <strain evidence="2">DP1</strain>
    </source>
</reference>
<gene>
    <name evidence="2" type="ORF">ECRASSUSDP1_LOCUS4594</name>
</gene>
<dbReference type="EMBL" id="CAMPGE010004417">
    <property type="protein sequence ID" value="CAI2363264.1"/>
    <property type="molecule type" value="Genomic_DNA"/>
</dbReference>
<feature type="compositionally biased region" description="Polar residues" evidence="1">
    <location>
        <begin position="80"/>
        <end position="91"/>
    </location>
</feature>
<evidence type="ECO:0000256" key="1">
    <source>
        <dbReference type="SAM" id="MobiDB-lite"/>
    </source>
</evidence>
<feature type="compositionally biased region" description="Polar residues" evidence="1">
    <location>
        <begin position="141"/>
        <end position="159"/>
    </location>
</feature>
<feature type="region of interest" description="Disordered" evidence="1">
    <location>
        <begin position="327"/>
        <end position="387"/>
    </location>
</feature>
<dbReference type="AlphaFoldDB" id="A0AAD1UAH9"/>
<dbReference type="Proteomes" id="UP001295684">
    <property type="component" value="Unassembled WGS sequence"/>
</dbReference>
<comment type="caution">
    <text evidence="2">The sequence shown here is derived from an EMBL/GenBank/DDBJ whole genome shotgun (WGS) entry which is preliminary data.</text>
</comment>
<name>A0AAD1UAH9_EUPCR</name>
<feature type="compositionally biased region" description="Basic and acidic residues" evidence="1">
    <location>
        <begin position="22"/>
        <end position="49"/>
    </location>
</feature>
<feature type="compositionally biased region" description="Basic and acidic residues" evidence="1">
    <location>
        <begin position="167"/>
        <end position="176"/>
    </location>
</feature>
<feature type="region of interest" description="Disordered" evidence="1">
    <location>
        <begin position="1"/>
        <end position="265"/>
    </location>
</feature>
<proteinExistence type="predicted"/>
<accession>A0AAD1UAH9</accession>
<evidence type="ECO:0000313" key="2">
    <source>
        <dbReference type="EMBL" id="CAI2363264.1"/>
    </source>
</evidence>
<feature type="compositionally biased region" description="Polar residues" evidence="1">
    <location>
        <begin position="346"/>
        <end position="357"/>
    </location>
</feature>
<keyword evidence="3" id="KW-1185">Reference proteome</keyword>